<keyword evidence="4" id="KW-0145">Chemotaxis</keyword>
<feature type="domain" description="HAMP" evidence="15">
    <location>
        <begin position="216"/>
        <end position="268"/>
    </location>
</feature>
<gene>
    <name evidence="16" type="ORF">A6D6_03912</name>
</gene>
<evidence type="ECO:0000256" key="1">
    <source>
        <dbReference type="ARBA" id="ARBA00004651"/>
    </source>
</evidence>
<feature type="compositionally biased region" description="Acidic residues" evidence="12">
    <location>
        <begin position="539"/>
        <end position="551"/>
    </location>
</feature>
<dbReference type="Proteomes" id="UP000771797">
    <property type="component" value="Unassembled WGS sequence"/>
</dbReference>
<keyword evidence="3" id="KW-0488">Methylation</keyword>
<evidence type="ECO:0000256" key="5">
    <source>
        <dbReference type="ARBA" id="ARBA00022692"/>
    </source>
</evidence>
<dbReference type="Pfam" id="PF00672">
    <property type="entry name" value="HAMP"/>
    <property type="match status" value="1"/>
</dbReference>
<evidence type="ECO:0000313" key="17">
    <source>
        <dbReference type="Proteomes" id="UP000771797"/>
    </source>
</evidence>
<feature type="domain" description="Methyl-accepting transducer" evidence="14">
    <location>
        <begin position="273"/>
        <end position="502"/>
    </location>
</feature>
<feature type="coiled-coil region" evidence="11">
    <location>
        <begin position="491"/>
        <end position="518"/>
    </location>
</feature>
<dbReference type="Pfam" id="PF00015">
    <property type="entry name" value="MCPsignal"/>
    <property type="match status" value="1"/>
</dbReference>
<accession>A0ABQ6Y3E4</accession>
<evidence type="ECO:0000256" key="6">
    <source>
        <dbReference type="ARBA" id="ARBA00022989"/>
    </source>
</evidence>
<keyword evidence="6 13" id="KW-1133">Transmembrane helix</keyword>
<keyword evidence="17" id="KW-1185">Reference proteome</keyword>
<dbReference type="CDD" id="cd11386">
    <property type="entry name" value="MCP_signal"/>
    <property type="match status" value="1"/>
</dbReference>
<evidence type="ECO:0000256" key="9">
    <source>
        <dbReference type="ARBA" id="ARBA00029447"/>
    </source>
</evidence>
<dbReference type="InterPro" id="IPR003122">
    <property type="entry name" value="Tar_rcpt_lig-bd"/>
</dbReference>
<dbReference type="SMART" id="SM00304">
    <property type="entry name" value="HAMP"/>
    <property type="match status" value="1"/>
</dbReference>
<evidence type="ECO:0000256" key="3">
    <source>
        <dbReference type="ARBA" id="ARBA00022481"/>
    </source>
</evidence>
<dbReference type="RefSeq" id="WP_159661662.1">
    <property type="nucleotide sequence ID" value="NZ_AQPF01000061.1"/>
</dbReference>
<dbReference type="PANTHER" id="PTHR43531">
    <property type="entry name" value="PROTEIN ICFG"/>
    <property type="match status" value="1"/>
</dbReference>
<evidence type="ECO:0000259" key="14">
    <source>
        <dbReference type="PROSITE" id="PS50111"/>
    </source>
</evidence>
<dbReference type="PROSITE" id="PS50885">
    <property type="entry name" value="HAMP"/>
    <property type="match status" value="1"/>
</dbReference>
<evidence type="ECO:0000256" key="13">
    <source>
        <dbReference type="SAM" id="Phobius"/>
    </source>
</evidence>
<dbReference type="InterPro" id="IPR003660">
    <property type="entry name" value="HAMP_dom"/>
</dbReference>
<dbReference type="EMBL" id="AQPF01000061">
    <property type="protein sequence ID" value="KAF0802811.1"/>
    <property type="molecule type" value="Genomic_DNA"/>
</dbReference>
<keyword evidence="11" id="KW-0175">Coiled coil</keyword>
<evidence type="ECO:0000256" key="12">
    <source>
        <dbReference type="SAM" id="MobiDB-lite"/>
    </source>
</evidence>
<feature type="region of interest" description="Disordered" evidence="12">
    <location>
        <begin position="530"/>
        <end position="583"/>
    </location>
</feature>
<dbReference type="SMART" id="SM00283">
    <property type="entry name" value="MA"/>
    <property type="match status" value="1"/>
</dbReference>
<dbReference type="PROSITE" id="PS50111">
    <property type="entry name" value="CHEMOTAXIS_TRANSDUC_2"/>
    <property type="match status" value="1"/>
</dbReference>
<dbReference type="CDD" id="cd06225">
    <property type="entry name" value="HAMP"/>
    <property type="match status" value="1"/>
</dbReference>
<dbReference type="SUPFAM" id="SSF58104">
    <property type="entry name" value="Methyl-accepting chemotaxis protein (MCP) signaling domain"/>
    <property type="match status" value="1"/>
</dbReference>
<evidence type="ECO:0000256" key="2">
    <source>
        <dbReference type="ARBA" id="ARBA00022475"/>
    </source>
</evidence>
<comment type="subcellular location">
    <subcellularLocation>
        <location evidence="1">Cell membrane</location>
        <topology evidence="1">Multi-pass membrane protein</topology>
    </subcellularLocation>
</comment>
<proteinExistence type="inferred from homology"/>
<protein>
    <submittedName>
        <fullName evidence="16">Methyl-accepting chemotaxis sensory transducer</fullName>
    </submittedName>
</protein>
<feature type="compositionally biased region" description="Basic and acidic residues" evidence="12">
    <location>
        <begin position="552"/>
        <end position="574"/>
    </location>
</feature>
<dbReference type="InterPro" id="IPR051310">
    <property type="entry name" value="MCP_chemotaxis"/>
</dbReference>
<dbReference type="InterPro" id="IPR004089">
    <property type="entry name" value="MCPsignal_dom"/>
</dbReference>
<dbReference type="InterPro" id="IPR035440">
    <property type="entry name" value="4HB_MCP_dom_sf"/>
</dbReference>
<dbReference type="Gene3D" id="1.10.287.950">
    <property type="entry name" value="Methyl-accepting chemotaxis protein"/>
    <property type="match status" value="1"/>
</dbReference>
<keyword evidence="7 13" id="KW-0472">Membrane</keyword>
<keyword evidence="2" id="KW-1003">Cell membrane</keyword>
<evidence type="ECO:0000256" key="4">
    <source>
        <dbReference type="ARBA" id="ARBA00022500"/>
    </source>
</evidence>
<sequence>MMKFVRNININTAVAGALICCALLIGGIAAIRILTNQVVDASISTLNQVNVQQLNQVARASTLLNQARIEMDLAADYLDNGMRLVADNQIQRVSGFLERAERRFQNFVDSPKDEMGEARANELAGAYKEVLRLVKMQYDYLQKGDLRTYRNLRQELLTPNDDLNDTLTNFTRYGDERGQEVMSHYQKQTALFSYIGIGMLVLTGIIMVLVYLMLRGVVVKPLSWAVENLQRIARADLSEEIKVPGDNEIGKLFSAMAEMQQSLGKIVTEVRESGNAIYVGASEIASGNADLSSRTEQQAASLEETATSMEQLTATVKQNADNARQASGLANDASGTAGRGGAVMDQVIGTMRGISDSSRKVAEITSMIDSIAFQTNILALNASVEAARAGEQGRGFAVVAGEVRNLAGNSADAARQIKALIESSVSQVDEGSRLVEEAGETMREVVAAVKRVTDIMDEISSASQEQSGGIEQVSQAVTQMDEVTQQNASLVQEATAAAASLEEQARRLEKAVAIFRLRPEQLASLSLWRKQEAGHDPETPADIEADVDDGAVSEKKPATAEEKLKKVVPRREAVTAEDDWEEF</sequence>
<evidence type="ECO:0000313" key="16">
    <source>
        <dbReference type="EMBL" id="KAF0802811.1"/>
    </source>
</evidence>
<feature type="transmembrane region" description="Helical" evidence="13">
    <location>
        <begin position="191"/>
        <end position="214"/>
    </location>
</feature>
<evidence type="ECO:0000259" key="15">
    <source>
        <dbReference type="PROSITE" id="PS50885"/>
    </source>
</evidence>
<evidence type="ECO:0000256" key="8">
    <source>
        <dbReference type="ARBA" id="ARBA00023224"/>
    </source>
</evidence>
<dbReference type="Pfam" id="PF02203">
    <property type="entry name" value="TarH"/>
    <property type="match status" value="1"/>
</dbReference>
<dbReference type="SUPFAM" id="SSF47170">
    <property type="entry name" value="Aspartate receptor, ligand-binding domain"/>
    <property type="match status" value="1"/>
</dbReference>
<name>A0ABQ6Y3E4_9GAMM</name>
<comment type="caution">
    <text evidence="16">The sequence shown here is derived from an EMBL/GenBank/DDBJ whole genome shotgun (WGS) entry which is preliminary data.</text>
</comment>
<keyword evidence="8 10" id="KW-0807">Transducer</keyword>
<reference evidence="16 17" key="1">
    <citation type="submission" date="2012-09" db="EMBL/GenBank/DDBJ databases">
        <title>Genome Sequence of alkane-degrading Bacterium Alcanivorax sp. 6-D-6.</title>
        <authorList>
            <person name="Lai Q."/>
            <person name="Shao Z."/>
        </authorList>
    </citation>
    <scope>NUCLEOTIDE SEQUENCE [LARGE SCALE GENOMIC DNA]</scope>
    <source>
        <strain evidence="16 17">6-D-6</strain>
    </source>
</reference>
<evidence type="ECO:0000256" key="11">
    <source>
        <dbReference type="SAM" id="Coils"/>
    </source>
</evidence>
<evidence type="ECO:0000256" key="10">
    <source>
        <dbReference type="PROSITE-ProRule" id="PRU00284"/>
    </source>
</evidence>
<organism evidence="16 17">
    <name type="scientific">Alcanivorax xiamenensis</name>
    <dbReference type="NCBI Taxonomy" id="1177156"/>
    <lineage>
        <taxon>Bacteria</taxon>
        <taxon>Pseudomonadati</taxon>
        <taxon>Pseudomonadota</taxon>
        <taxon>Gammaproteobacteria</taxon>
        <taxon>Oceanospirillales</taxon>
        <taxon>Alcanivoracaceae</taxon>
        <taxon>Alcanivorax</taxon>
    </lineage>
</organism>
<evidence type="ECO:0000256" key="7">
    <source>
        <dbReference type="ARBA" id="ARBA00023136"/>
    </source>
</evidence>
<dbReference type="PANTHER" id="PTHR43531:SF14">
    <property type="entry name" value="METHYL-ACCEPTING CHEMOTAXIS PROTEIN I-RELATED"/>
    <property type="match status" value="1"/>
</dbReference>
<dbReference type="Gene3D" id="1.20.120.30">
    <property type="entry name" value="Aspartate receptor, ligand-binding domain"/>
    <property type="match status" value="1"/>
</dbReference>
<comment type="similarity">
    <text evidence="9">Belongs to the methyl-accepting chemotaxis (MCP) protein family.</text>
</comment>
<keyword evidence="5 13" id="KW-0812">Transmembrane</keyword>